<feature type="region of interest" description="Disordered" evidence="1">
    <location>
        <begin position="48"/>
        <end position="103"/>
    </location>
</feature>
<evidence type="ECO:0000256" key="1">
    <source>
        <dbReference type="SAM" id="MobiDB-lite"/>
    </source>
</evidence>
<keyword evidence="3" id="KW-1185">Reference proteome</keyword>
<comment type="caution">
    <text evidence="2">The sequence shown here is derived from an EMBL/GenBank/DDBJ whole genome shotgun (WGS) entry which is preliminary data.</text>
</comment>
<dbReference type="EMBL" id="JAUYVI010000006">
    <property type="protein sequence ID" value="MDQ7249853.1"/>
    <property type="molecule type" value="Genomic_DNA"/>
</dbReference>
<organism evidence="2 3">
    <name type="scientific">Dongia sedimenti</name>
    <dbReference type="NCBI Taxonomy" id="3064282"/>
    <lineage>
        <taxon>Bacteria</taxon>
        <taxon>Pseudomonadati</taxon>
        <taxon>Pseudomonadota</taxon>
        <taxon>Alphaproteobacteria</taxon>
        <taxon>Rhodospirillales</taxon>
        <taxon>Dongiaceae</taxon>
        <taxon>Dongia</taxon>
    </lineage>
</organism>
<accession>A0ABU0YT63</accession>
<evidence type="ECO:0000313" key="3">
    <source>
        <dbReference type="Proteomes" id="UP001230156"/>
    </source>
</evidence>
<protein>
    <submittedName>
        <fullName evidence="2">Uncharacterized protein</fullName>
    </submittedName>
</protein>
<gene>
    <name evidence="2" type="ORF">Q8A70_19345</name>
</gene>
<dbReference type="Proteomes" id="UP001230156">
    <property type="component" value="Unassembled WGS sequence"/>
</dbReference>
<sequence length="170" mass="16988">MAKRLMDLWQEQMAAIAADPDLMRQMARMMAASPFPAMMQGMMQGILGATPKPGETGQNPYEWWKADHGAGTKPSTPTPSAPAGPAPAAAASQPGGGDLAELRRHLAGLEARLAELGAAGHKIADAADKPKPDQLKPAKRAARKPAKPVAGPAGGGGEGGAGGAGGGAAG</sequence>
<feature type="compositionally biased region" description="Pro residues" evidence="1">
    <location>
        <begin position="76"/>
        <end position="85"/>
    </location>
</feature>
<feature type="compositionally biased region" description="Basic and acidic residues" evidence="1">
    <location>
        <begin position="122"/>
        <end position="136"/>
    </location>
</feature>
<dbReference type="RefSeq" id="WP_379958330.1">
    <property type="nucleotide sequence ID" value="NZ_JAUYVI010000006.1"/>
</dbReference>
<feature type="region of interest" description="Disordered" evidence="1">
    <location>
        <begin position="122"/>
        <end position="170"/>
    </location>
</feature>
<reference evidence="3" key="1">
    <citation type="submission" date="2023-08" db="EMBL/GenBank/DDBJ databases">
        <title>Rhodospirillaceae gen. nov., a novel taxon isolated from the Yangtze River Yuezi River estuary sludge.</title>
        <authorList>
            <person name="Ruan L."/>
        </authorList>
    </citation>
    <scope>NUCLEOTIDE SEQUENCE [LARGE SCALE GENOMIC DNA]</scope>
    <source>
        <strain evidence="3">R-7</strain>
    </source>
</reference>
<name>A0ABU0YT63_9PROT</name>
<proteinExistence type="predicted"/>
<feature type="compositionally biased region" description="Gly residues" evidence="1">
    <location>
        <begin position="152"/>
        <end position="170"/>
    </location>
</feature>
<evidence type="ECO:0000313" key="2">
    <source>
        <dbReference type="EMBL" id="MDQ7249853.1"/>
    </source>
</evidence>
<feature type="compositionally biased region" description="Basic residues" evidence="1">
    <location>
        <begin position="137"/>
        <end position="146"/>
    </location>
</feature>